<dbReference type="RefSeq" id="XP_026760210.3">
    <property type="nucleotide sequence ID" value="XM_026904409.3"/>
</dbReference>
<accession>A0A6J1WVK0</accession>
<dbReference type="PROSITE" id="PS51029">
    <property type="entry name" value="MADF"/>
    <property type="match status" value="1"/>
</dbReference>
<feature type="compositionally biased region" description="Basic and acidic residues" evidence="1">
    <location>
        <begin position="299"/>
        <end position="309"/>
    </location>
</feature>
<feature type="compositionally biased region" description="Polar residues" evidence="1">
    <location>
        <begin position="139"/>
        <end position="168"/>
    </location>
</feature>
<evidence type="ECO:0000256" key="1">
    <source>
        <dbReference type="SAM" id="MobiDB-lite"/>
    </source>
</evidence>
<gene>
    <name evidence="4" type="primary">LOC113519350</name>
</gene>
<protein>
    <submittedName>
        <fullName evidence="4">Uncharacterized protein LOC113519350</fullName>
    </submittedName>
</protein>
<dbReference type="PANTHER" id="PTHR21505:SF8">
    <property type="entry name" value="DPT-YFP REPRESSOR BY OVEREXPRESSION, ISOFORM D-RELATED"/>
    <property type="match status" value="1"/>
</dbReference>
<dbReference type="Proteomes" id="UP001652740">
    <property type="component" value="Unplaced"/>
</dbReference>
<dbReference type="InterPro" id="IPR006578">
    <property type="entry name" value="MADF-dom"/>
</dbReference>
<dbReference type="KEGG" id="gmw:113519350"/>
<evidence type="ECO:0000313" key="4">
    <source>
        <dbReference type="RefSeq" id="XP_026760210.3"/>
    </source>
</evidence>
<keyword evidence="3" id="KW-1185">Reference proteome</keyword>
<dbReference type="PANTHER" id="PTHR21505">
    <property type="entry name" value="MADF DOMAIN-CONTAINING PROTEIN-RELATED"/>
    <property type="match status" value="1"/>
</dbReference>
<reference evidence="4" key="1">
    <citation type="submission" date="2025-08" db="UniProtKB">
        <authorList>
            <consortium name="RefSeq"/>
        </authorList>
    </citation>
    <scope>IDENTIFICATION</scope>
    <source>
        <tissue evidence="4">Whole larvae</tissue>
    </source>
</reference>
<feature type="domain" description="MADF" evidence="2">
    <location>
        <begin position="36"/>
        <end position="134"/>
    </location>
</feature>
<proteinExistence type="predicted"/>
<feature type="compositionally biased region" description="Low complexity" evidence="1">
    <location>
        <begin position="283"/>
        <end position="298"/>
    </location>
</feature>
<feature type="region of interest" description="Disordered" evidence="1">
    <location>
        <begin position="269"/>
        <end position="309"/>
    </location>
</feature>
<evidence type="ECO:0000259" key="2">
    <source>
        <dbReference type="PROSITE" id="PS51029"/>
    </source>
</evidence>
<organism evidence="3 4">
    <name type="scientific">Galleria mellonella</name>
    <name type="common">Greater wax moth</name>
    <dbReference type="NCBI Taxonomy" id="7137"/>
    <lineage>
        <taxon>Eukaryota</taxon>
        <taxon>Metazoa</taxon>
        <taxon>Ecdysozoa</taxon>
        <taxon>Arthropoda</taxon>
        <taxon>Hexapoda</taxon>
        <taxon>Insecta</taxon>
        <taxon>Pterygota</taxon>
        <taxon>Neoptera</taxon>
        <taxon>Endopterygota</taxon>
        <taxon>Lepidoptera</taxon>
        <taxon>Glossata</taxon>
        <taxon>Ditrysia</taxon>
        <taxon>Pyraloidea</taxon>
        <taxon>Pyralidae</taxon>
        <taxon>Galleriinae</taxon>
        <taxon>Galleria</taxon>
    </lineage>
</organism>
<dbReference type="SMART" id="SM00595">
    <property type="entry name" value="MADF"/>
    <property type="match status" value="1"/>
</dbReference>
<evidence type="ECO:0000313" key="3">
    <source>
        <dbReference type="Proteomes" id="UP001652740"/>
    </source>
</evidence>
<dbReference type="Pfam" id="PF10545">
    <property type="entry name" value="MADF_DNA_bdg"/>
    <property type="match status" value="1"/>
</dbReference>
<dbReference type="GeneID" id="113519350"/>
<feature type="region of interest" description="Disordered" evidence="1">
    <location>
        <begin position="139"/>
        <end position="169"/>
    </location>
</feature>
<dbReference type="InParanoid" id="A0A6J1WVK0"/>
<sequence>MYVCVSLSVYGMMETDVDVTPPSSPPPPSFYDAEKKFIQTYEKLPILWDSKHDHYFNKYKRKEALQKLLKIYKYIKSTASIYDVRMKINGLRTYYRKEMKKVQLSKMTSSSPLDVYKPKSWTFELLHFLNSEIKLSLTRNTNESDNSEQSQDIVNENNESEAPSTTYRPSKKPIRNIIIKRKNKPKLSRINKSHSPLPSQVSNIFKVKNPIAFIWADKLENLQPQQRLFAEKAINDVLFEAELENLDRFSVKINASKNHTSYAECYVSTRMPSPTSSNRNHRSSASSSLSDDGNANDSIIKREELHISD</sequence>
<dbReference type="AlphaFoldDB" id="A0A6J1WVK0"/>
<name>A0A6J1WVK0_GALME</name>